<comment type="caution">
    <text evidence="1">The sequence shown here is derived from an EMBL/GenBank/DDBJ whole genome shotgun (WGS) entry which is preliminary data.</text>
</comment>
<keyword evidence="2" id="KW-1185">Reference proteome</keyword>
<accession>A0A1A5YB75</accession>
<evidence type="ECO:0008006" key="3">
    <source>
        <dbReference type="Google" id="ProtNLM"/>
    </source>
</evidence>
<dbReference type="Pfam" id="PF08002">
    <property type="entry name" value="DUF1697"/>
    <property type="match status" value="1"/>
</dbReference>
<dbReference type="Gene3D" id="3.30.70.1280">
    <property type="entry name" value="SP0830-like domains"/>
    <property type="match status" value="1"/>
</dbReference>
<dbReference type="Proteomes" id="UP000092024">
    <property type="component" value="Unassembled WGS sequence"/>
</dbReference>
<dbReference type="Gene3D" id="3.30.70.1260">
    <property type="entry name" value="bacterial protein sp0830 like"/>
    <property type="match status" value="1"/>
</dbReference>
<protein>
    <recommendedName>
        <fullName evidence="3">DUF1697 domain-containing protein</fullName>
    </recommendedName>
</protein>
<dbReference type="OrthoDB" id="9806494at2"/>
<evidence type="ECO:0000313" key="2">
    <source>
        <dbReference type="Proteomes" id="UP000092024"/>
    </source>
</evidence>
<dbReference type="SUPFAM" id="SSF160379">
    <property type="entry name" value="SP0830-like"/>
    <property type="match status" value="1"/>
</dbReference>
<gene>
    <name evidence="1" type="ORF">A7K91_15735</name>
</gene>
<dbReference type="PIRSF" id="PIRSF008502">
    <property type="entry name" value="UCP008502"/>
    <property type="match status" value="1"/>
</dbReference>
<dbReference type="InterPro" id="IPR012545">
    <property type="entry name" value="DUF1697"/>
</dbReference>
<organism evidence="1 2">
    <name type="scientific">Paenibacillus oryzae</name>
    <dbReference type="NCBI Taxonomy" id="1844972"/>
    <lineage>
        <taxon>Bacteria</taxon>
        <taxon>Bacillati</taxon>
        <taxon>Bacillota</taxon>
        <taxon>Bacilli</taxon>
        <taxon>Bacillales</taxon>
        <taxon>Paenibacillaceae</taxon>
        <taxon>Paenibacillus</taxon>
    </lineage>
</organism>
<evidence type="ECO:0000313" key="1">
    <source>
        <dbReference type="EMBL" id="OBR62838.1"/>
    </source>
</evidence>
<dbReference type="PANTHER" id="PTHR36439">
    <property type="entry name" value="BLL4334 PROTEIN"/>
    <property type="match status" value="1"/>
</dbReference>
<dbReference type="EMBL" id="LYPA01000078">
    <property type="protein sequence ID" value="OBR62838.1"/>
    <property type="molecule type" value="Genomic_DNA"/>
</dbReference>
<sequence>MVYVALLRGINVGGNNKVDMKTLKVSMEAAGLNHVVTYINSGNIVFTSSQGDKHDLAKRVEAIISETFGLDIKVLIRSLPDYHSMMKALPDSWLNNDEMRSDVLFLWEAFDQESVLDGLIFKPEIETVLYTPGAVLWSVSRASAAKSGLSKIIGTKLYSNVTIRNVNTTRKIYELMKEASAKEGL</sequence>
<dbReference type="RefSeq" id="WP_068686951.1">
    <property type="nucleotide sequence ID" value="NZ_LYPA01000078.1"/>
</dbReference>
<proteinExistence type="predicted"/>
<dbReference type="PANTHER" id="PTHR36439:SF1">
    <property type="entry name" value="DUF1697 DOMAIN-CONTAINING PROTEIN"/>
    <property type="match status" value="1"/>
</dbReference>
<reference evidence="1 2" key="1">
    <citation type="submission" date="2016-05" db="EMBL/GenBank/DDBJ databases">
        <title>Paenibacillus oryzae. sp. nov., isolated from the rice root.</title>
        <authorList>
            <person name="Zhang J."/>
            <person name="Zhang X."/>
        </authorList>
    </citation>
    <scope>NUCLEOTIDE SEQUENCE [LARGE SCALE GENOMIC DNA]</scope>
    <source>
        <strain evidence="1 2">1DrF-4</strain>
    </source>
</reference>
<name>A0A1A5YB75_9BACL</name>
<dbReference type="AlphaFoldDB" id="A0A1A5YB75"/>